<reference evidence="1 2" key="1">
    <citation type="journal article" date="2018" name="Sci. Rep.">
        <title>Genomic signatures of local adaptation to the degree of environmental predictability in rotifers.</title>
        <authorList>
            <person name="Franch-Gras L."/>
            <person name="Hahn C."/>
            <person name="Garcia-Roger E.M."/>
            <person name="Carmona M.J."/>
            <person name="Serra M."/>
            <person name="Gomez A."/>
        </authorList>
    </citation>
    <scope>NUCLEOTIDE SEQUENCE [LARGE SCALE GENOMIC DNA]</scope>
    <source>
        <strain evidence="1">HYR1</strain>
    </source>
</reference>
<name>A0A3M7QA82_BRAPC</name>
<protein>
    <submittedName>
        <fullName evidence="1">Uncharacterized protein</fullName>
    </submittedName>
</protein>
<keyword evidence="2" id="KW-1185">Reference proteome</keyword>
<evidence type="ECO:0000313" key="1">
    <source>
        <dbReference type="EMBL" id="RNA08316.1"/>
    </source>
</evidence>
<organism evidence="1 2">
    <name type="scientific">Brachionus plicatilis</name>
    <name type="common">Marine rotifer</name>
    <name type="synonym">Brachionus muelleri</name>
    <dbReference type="NCBI Taxonomy" id="10195"/>
    <lineage>
        <taxon>Eukaryota</taxon>
        <taxon>Metazoa</taxon>
        <taxon>Spiralia</taxon>
        <taxon>Gnathifera</taxon>
        <taxon>Rotifera</taxon>
        <taxon>Eurotatoria</taxon>
        <taxon>Monogononta</taxon>
        <taxon>Pseudotrocha</taxon>
        <taxon>Ploima</taxon>
        <taxon>Brachionidae</taxon>
        <taxon>Brachionus</taxon>
    </lineage>
</organism>
<gene>
    <name evidence="1" type="ORF">BpHYR1_043346</name>
</gene>
<comment type="caution">
    <text evidence="1">The sequence shown here is derived from an EMBL/GenBank/DDBJ whole genome shotgun (WGS) entry which is preliminary data.</text>
</comment>
<dbReference type="AlphaFoldDB" id="A0A3M7QA82"/>
<proteinExistence type="predicted"/>
<accession>A0A3M7QA82</accession>
<dbReference type="EMBL" id="REGN01006781">
    <property type="protein sequence ID" value="RNA08316.1"/>
    <property type="molecule type" value="Genomic_DNA"/>
</dbReference>
<sequence>MTPKVPFLEAKLPKTYTAKISISSAVERDNFKVDVKGISDVTIDVVRRQELCQIRGKIQKE</sequence>
<dbReference type="Proteomes" id="UP000276133">
    <property type="component" value="Unassembled WGS sequence"/>
</dbReference>
<evidence type="ECO:0000313" key="2">
    <source>
        <dbReference type="Proteomes" id="UP000276133"/>
    </source>
</evidence>